<dbReference type="Proteomes" id="UP001153069">
    <property type="component" value="Unassembled WGS sequence"/>
</dbReference>
<dbReference type="EMBL" id="CAICTM010000005">
    <property type="protein sequence ID" value="CAB9496494.1"/>
    <property type="molecule type" value="Genomic_DNA"/>
</dbReference>
<comment type="caution">
    <text evidence="1">The sequence shown here is derived from an EMBL/GenBank/DDBJ whole genome shotgun (WGS) entry which is preliminary data.</text>
</comment>
<accession>A0A9N8D5J2</accession>
<evidence type="ECO:0000313" key="2">
    <source>
        <dbReference type="Proteomes" id="UP001153069"/>
    </source>
</evidence>
<protein>
    <submittedName>
        <fullName evidence="1">Uncharacterized protein</fullName>
    </submittedName>
</protein>
<evidence type="ECO:0000313" key="1">
    <source>
        <dbReference type="EMBL" id="CAB9496494.1"/>
    </source>
</evidence>
<keyword evidence="2" id="KW-1185">Reference proteome</keyword>
<dbReference type="AlphaFoldDB" id="A0A9N8D5J2"/>
<reference evidence="1" key="1">
    <citation type="submission" date="2020-06" db="EMBL/GenBank/DDBJ databases">
        <authorList>
            <consortium name="Plant Systems Biology data submission"/>
        </authorList>
    </citation>
    <scope>NUCLEOTIDE SEQUENCE</scope>
    <source>
        <strain evidence="1">D6</strain>
    </source>
</reference>
<gene>
    <name evidence="1" type="ORF">SEMRO_5_G004680.1</name>
</gene>
<sequence>MDYTQGKMTSLVASRSGLGGVVCLPQVQVPAELLSSLDAIAWPQDFTVFLPFTALHQQQQGNNNLQLINSVQSNKNVAILFDYGSETSDTSSGSVADDIATCVENSITTALVCRDDGDAMIMASGVAQTLDDTGGGDYVFVVGERGKHGNDILELCEELSYLDVPGPTMKSRLVVDISNNTNEECEEAVEECLLLGVNKFAIDEDRLNWLGHFVQAQGKSCTFQFD</sequence>
<name>A0A9N8D5J2_9STRA</name>
<organism evidence="1 2">
    <name type="scientific">Seminavis robusta</name>
    <dbReference type="NCBI Taxonomy" id="568900"/>
    <lineage>
        <taxon>Eukaryota</taxon>
        <taxon>Sar</taxon>
        <taxon>Stramenopiles</taxon>
        <taxon>Ochrophyta</taxon>
        <taxon>Bacillariophyta</taxon>
        <taxon>Bacillariophyceae</taxon>
        <taxon>Bacillariophycidae</taxon>
        <taxon>Naviculales</taxon>
        <taxon>Naviculaceae</taxon>
        <taxon>Seminavis</taxon>
    </lineage>
</organism>
<dbReference type="OrthoDB" id="45114at2759"/>
<proteinExistence type="predicted"/>